<protein>
    <submittedName>
        <fullName evidence="2">Uncharacterized protein</fullName>
    </submittedName>
</protein>
<comment type="caution">
    <text evidence="2">The sequence shown here is derived from an EMBL/GenBank/DDBJ whole genome shotgun (WGS) entry which is preliminary data.</text>
</comment>
<proteinExistence type="predicted"/>
<evidence type="ECO:0000313" key="3">
    <source>
        <dbReference type="Proteomes" id="UP001604277"/>
    </source>
</evidence>
<feature type="region of interest" description="Disordered" evidence="1">
    <location>
        <begin position="76"/>
        <end position="95"/>
    </location>
</feature>
<feature type="compositionally biased region" description="Low complexity" evidence="1">
    <location>
        <begin position="224"/>
        <end position="237"/>
    </location>
</feature>
<dbReference type="Proteomes" id="UP001604277">
    <property type="component" value="Unassembled WGS sequence"/>
</dbReference>
<dbReference type="GO" id="GO:0016071">
    <property type="term" value="P:mRNA metabolic process"/>
    <property type="evidence" value="ECO:0007669"/>
    <property type="project" value="UniProtKB-ARBA"/>
</dbReference>
<dbReference type="EMBL" id="JBFOLJ010000001">
    <property type="protein sequence ID" value="KAL2558649.1"/>
    <property type="molecule type" value="Genomic_DNA"/>
</dbReference>
<organism evidence="2 3">
    <name type="scientific">Forsythia ovata</name>
    <dbReference type="NCBI Taxonomy" id="205694"/>
    <lineage>
        <taxon>Eukaryota</taxon>
        <taxon>Viridiplantae</taxon>
        <taxon>Streptophyta</taxon>
        <taxon>Embryophyta</taxon>
        <taxon>Tracheophyta</taxon>
        <taxon>Spermatophyta</taxon>
        <taxon>Magnoliopsida</taxon>
        <taxon>eudicotyledons</taxon>
        <taxon>Gunneridae</taxon>
        <taxon>Pentapetalae</taxon>
        <taxon>asterids</taxon>
        <taxon>lamiids</taxon>
        <taxon>Lamiales</taxon>
        <taxon>Oleaceae</taxon>
        <taxon>Forsythieae</taxon>
        <taxon>Forsythia</taxon>
    </lineage>
</organism>
<feature type="region of interest" description="Disordered" evidence="1">
    <location>
        <begin position="209"/>
        <end position="237"/>
    </location>
</feature>
<feature type="region of interest" description="Disordered" evidence="1">
    <location>
        <begin position="15"/>
        <end position="34"/>
    </location>
</feature>
<reference evidence="3" key="1">
    <citation type="submission" date="2024-07" db="EMBL/GenBank/DDBJ databases">
        <title>Two chromosome-level genome assemblies of Korean endemic species Abeliophyllum distichum and Forsythia ovata (Oleaceae).</title>
        <authorList>
            <person name="Jang H."/>
        </authorList>
    </citation>
    <scope>NUCLEOTIDE SEQUENCE [LARGE SCALE GENOMIC DNA]</scope>
</reference>
<accession>A0ABD1X9Q1</accession>
<evidence type="ECO:0000313" key="2">
    <source>
        <dbReference type="EMBL" id="KAL2558649.1"/>
    </source>
</evidence>
<dbReference type="PANTHER" id="PTHR35306">
    <property type="entry name" value="BNAA03G57290D PROTEIN"/>
    <property type="match status" value="1"/>
</dbReference>
<dbReference type="PANTHER" id="PTHR35306:SF1">
    <property type="entry name" value="VQ DOMAIN-CONTAINING PROTEIN"/>
    <property type="match status" value="1"/>
</dbReference>
<sequence length="237" mass="25712">METLVAVAHHRNHHQYFGRNSGDGPARFGSPPTGNSRGINCRAFQSGAGLLPNPNSSCTATPVSKRDFSISFSPKTLSTSVNEDHKSSKKNSKSSMIPIPITTEFDNKEGGYEDDFHFSEGWAGPAYSCSPPPSSLPMPKFSLRPKRAVSLDLHTAASEFDLPPMAKSAPASARAVMAAFLEDTKASLVQEKKEQHKFFTHYLFFYSSEPRGSRDVKPPLMTPSSSSMGHLASASTE</sequence>
<dbReference type="InterPro" id="IPR028322">
    <property type="entry name" value="PNRC-like_rgn"/>
</dbReference>
<keyword evidence="3" id="KW-1185">Reference proteome</keyword>
<dbReference type="AlphaFoldDB" id="A0ABD1X9Q1"/>
<name>A0ABD1X9Q1_9LAMI</name>
<dbReference type="Pfam" id="PF15365">
    <property type="entry name" value="PNRC"/>
    <property type="match status" value="1"/>
</dbReference>
<evidence type="ECO:0000256" key="1">
    <source>
        <dbReference type="SAM" id="MobiDB-lite"/>
    </source>
</evidence>
<gene>
    <name evidence="2" type="ORF">Fot_03388</name>
</gene>